<dbReference type="InterPro" id="IPR017871">
    <property type="entry name" value="ABC_transporter-like_CS"/>
</dbReference>
<name>A0ABM7ULF8_9LEPT</name>
<protein>
    <submittedName>
        <fullName evidence="10">ABC transporter permease</fullName>
    </submittedName>
</protein>
<feature type="domain" description="ABC transporter" evidence="8">
    <location>
        <begin position="385"/>
        <end position="620"/>
    </location>
</feature>
<feature type="transmembrane region" description="Helical" evidence="7">
    <location>
        <begin position="20"/>
        <end position="43"/>
    </location>
</feature>
<dbReference type="PANTHER" id="PTHR43394:SF1">
    <property type="entry name" value="ATP-BINDING CASSETTE SUB-FAMILY B MEMBER 10, MITOCHONDRIAL"/>
    <property type="match status" value="1"/>
</dbReference>
<dbReference type="InterPro" id="IPR011527">
    <property type="entry name" value="ABC1_TM_dom"/>
</dbReference>
<keyword evidence="11" id="KW-1185">Reference proteome</keyword>
<evidence type="ECO:0000256" key="1">
    <source>
        <dbReference type="ARBA" id="ARBA00004651"/>
    </source>
</evidence>
<dbReference type="Gene3D" id="1.20.1560.10">
    <property type="entry name" value="ABC transporter type 1, transmembrane domain"/>
    <property type="match status" value="1"/>
</dbReference>
<accession>A0ABM7ULF8</accession>
<feature type="transmembrane region" description="Helical" evidence="7">
    <location>
        <begin position="320"/>
        <end position="339"/>
    </location>
</feature>
<feature type="transmembrane region" description="Helical" evidence="7">
    <location>
        <begin position="104"/>
        <end position="130"/>
    </location>
</feature>
<dbReference type="SUPFAM" id="SSF90123">
    <property type="entry name" value="ABC transporter transmembrane region"/>
    <property type="match status" value="1"/>
</dbReference>
<dbReference type="InterPro" id="IPR027417">
    <property type="entry name" value="P-loop_NTPase"/>
</dbReference>
<evidence type="ECO:0000259" key="9">
    <source>
        <dbReference type="PROSITE" id="PS50929"/>
    </source>
</evidence>
<keyword evidence="3" id="KW-0547">Nucleotide-binding</keyword>
<dbReference type="InterPro" id="IPR039421">
    <property type="entry name" value="Type_1_exporter"/>
</dbReference>
<organism evidence="10 11">
    <name type="scientific">Leptospira kobayashii</name>
    <dbReference type="NCBI Taxonomy" id="1917830"/>
    <lineage>
        <taxon>Bacteria</taxon>
        <taxon>Pseudomonadati</taxon>
        <taxon>Spirochaetota</taxon>
        <taxon>Spirochaetia</taxon>
        <taxon>Leptospirales</taxon>
        <taxon>Leptospiraceae</taxon>
        <taxon>Leptospira</taxon>
    </lineage>
</organism>
<evidence type="ECO:0000256" key="3">
    <source>
        <dbReference type="ARBA" id="ARBA00022741"/>
    </source>
</evidence>
<dbReference type="SMART" id="SM00382">
    <property type="entry name" value="AAA"/>
    <property type="match status" value="1"/>
</dbReference>
<dbReference type="Pfam" id="PF00664">
    <property type="entry name" value="ABC_membrane"/>
    <property type="match status" value="1"/>
</dbReference>
<feature type="domain" description="ABC transmembrane type-1" evidence="9">
    <location>
        <begin position="20"/>
        <end position="351"/>
    </location>
</feature>
<dbReference type="EMBL" id="AP025028">
    <property type="protein sequence ID" value="BDA79776.1"/>
    <property type="molecule type" value="Genomic_DNA"/>
</dbReference>
<dbReference type="Gene3D" id="3.40.50.300">
    <property type="entry name" value="P-loop containing nucleotide triphosphate hydrolases"/>
    <property type="match status" value="1"/>
</dbReference>
<comment type="subcellular location">
    <subcellularLocation>
        <location evidence="1">Cell membrane</location>
        <topology evidence="1">Multi-pass membrane protein</topology>
    </subcellularLocation>
</comment>
<evidence type="ECO:0000256" key="6">
    <source>
        <dbReference type="ARBA" id="ARBA00023136"/>
    </source>
</evidence>
<dbReference type="PANTHER" id="PTHR43394">
    <property type="entry name" value="ATP-DEPENDENT PERMEASE MDL1, MITOCHONDRIAL"/>
    <property type="match status" value="1"/>
</dbReference>
<dbReference type="RefSeq" id="WP_109020425.1">
    <property type="nucleotide sequence ID" value="NZ_AP025028.1"/>
</dbReference>
<dbReference type="PROSITE" id="PS50893">
    <property type="entry name" value="ABC_TRANSPORTER_2"/>
    <property type="match status" value="1"/>
</dbReference>
<evidence type="ECO:0000256" key="2">
    <source>
        <dbReference type="ARBA" id="ARBA00022692"/>
    </source>
</evidence>
<keyword evidence="5 7" id="KW-1133">Transmembrane helix</keyword>
<evidence type="ECO:0000256" key="5">
    <source>
        <dbReference type="ARBA" id="ARBA00022989"/>
    </source>
</evidence>
<dbReference type="InterPro" id="IPR036640">
    <property type="entry name" value="ABC1_TM_sf"/>
</dbReference>
<keyword evidence="4" id="KW-0067">ATP-binding</keyword>
<feature type="transmembrane region" description="Helical" evidence="7">
    <location>
        <begin position="191"/>
        <end position="223"/>
    </location>
</feature>
<dbReference type="CDD" id="cd18552">
    <property type="entry name" value="ABC_6TM_MsbA_like"/>
    <property type="match status" value="1"/>
</dbReference>
<dbReference type="InterPro" id="IPR003439">
    <property type="entry name" value="ABC_transporter-like_ATP-bd"/>
</dbReference>
<keyword evidence="6 7" id="KW-0472">Membrane</keyword>
<dbReference type="SUPFAM" id="SSF52540">
    <property type="entry name" value="P-loop containing nucleoside triphosphate hydrolases"/>
    <property type="match status" value="1"/>
</dbReference>
<dbReference type="Pfam" id="PF00005">
    <property type="entry name" value="ABC_tran"/>
    <property type="match status" value="1"/>
</dbReference>
<gene>
    <name evidence="10" type="primary">mdlB_2</name>
    <name evidence="10" type="ORF">LPTSP3_g27060</name>
</gene>
<feature type="transmembrane region" description="Helical" evidence="7">
    <location>
        <begin position="294"/>
        <end position="314"/>
    </location>
</feature>
<sequence>MKIYRKLWPYLVKYKYRLSFGIFLSLFVSIFNGASLTSLIPIFDSLGTGENYKFQIALTKKDQTILTEKESGKEFSGFAYWEFKFAETKLKLNSELAKKNPDELVFLFCLIILPIYVLKLICLAGTIYYVNSAGLLAVQDLRLSLYEKLQELPLNDFVKEKTGVLMSRVINDVDTVGKVVSNDLKDAVNDFFYIITHLIILLVLSWKLFFLIFIVIPVVIGPVSAFADRIRRTTKNQQEQLSALNGDLQEVISGIRVIRAFSMEEKESDRFFGVNNDLSEKTFKTHFYHQIGPALIELSGSVVTMIFLGLGAYLLEDPSFSKGMFLAFFLTLIFLMRPLKQMSILINLIQASVSASDRVFEILDRDTAIKEPTSPKQLGPLSKDIVYRNVSYIYPGTENYALRDLNFTIPKGGTIAIVGSSGAGKSTLVDLLPRLIDPSSGSILWDGIDAKDLSLDNLRKRIGVVSQNIFLFNGSIRENIAYAKPSASEDEIRKAAEDAFASEFIDGFEEGYDTIVGERGVMLSGGQRQRISIARTLLANPEVLILDEATSALDTESERLIQQAFVRLYENKTVVIIAHRLSTVKIADIIYYLESGEIVEKGSHSELIGLEGSKYRRLYEMQFATNKPA</sequence>
<evidence type="ECO:0000256" key="4">
    <source>
        <dbReference type="ARBA" id="ARBA00022840"/>
    </source>
</evidence>
<dbReference type="Proteomes" id="UP000245263">
    <property type="component" value="Chromosome 1"/>
</dbReference>
<evidence type="ECO:0000259" key="8">
    <source>
        <dbReference type="PROSITE" id="PS50893"/>
    </source>
</evidence>
<proteinExistence type="predicted"/>
<dbReference type="PROSITE" id="PS50929">
    <property type="entry name" value="ABC_TM1F"/>
    <property type="match status" value="1"/>
</dbReference>
<dbReference type="PROSITE" id="PS00211">
    <property type="entry name" value="ABC_TRANSPORTER_1"/>
    <property type="match status" value="1"/>
</dbReference>
<dbReference type="InterPro" id="IPR003593">
    <property type="entry name" value="AAA+_ATPase"/>
</dbReference>
<evidence type="ECO:0000256" key="7">
    <source>
        <dbReference type="SAM" id="Phobius"/>
    </source>
</evidence>
<evidence type="ECO:0000313" key="10">
    <source>
        <dbReference type="EMBL" id="BDA79776.1"/>
    </source>
</evidence>
<reference evidence="10 11" key="1">
    <citation type="submission" date="2021-08" db="EMBL/GenBank/DDBJ databases">
        <title>Complete genome sequence of Leptospira kobayashii strain E30.</title>
        <authorList>
            <person name="Nakao R."/>
            <person name="Nakamura S."/>
            <person name="Masuzawa T."/>
            <person name="Koizumi N."/>
        </authorList>
    </citation>
    <scope>NUCLEOTIDE SEQUENCE [LARGE SCALE GENOMIC DNA]</scope>
    <source>
        <strain evidence="10 11">E30</strain>
    </source>
</reference>
<evidence type="ECO:0000313" key="11">
    <source>
        <dbReference type="Proteomes" id="UP000245263"/>
    </source>
</evidence>
<keyword evidence="2 7" id="KW-0812">Transmembrane</keyword>